<reference evidence="2 3" key="1">
    <citation type="submission" date="2019-03" db="EMBL/GenBank/DDBJ databases">
        <title>Ramlibacter rhizophilus CCTCC AB2015357, whole genome shotgun sequence.</title>
        <authorList>
            <person name="Zhang X."/>
            <person name="Feng G."/>
            <person name="Zhu H."/>
        </authorList>
    </citation>
    <scope>NUCLEOTIDE SEQUENCE [LARGE SCALE GENOMIC DNA]</scope>
    <source>
        <strain evidence="2 3">CCTCC AB2015357</strain>
    </source>
</reference>
<dbReference type="EMBL" id="SMLL01000008">
    <property type="protein sequence ID" value="TFY96857.1"/>
    <property type="molecule type" value="Genomic_DNA"/>
</dbReference>
<organism evidence="2 3">
    <name type="scientific">Ramlibacter rhizophilus</name>
    <dbReference type="NCBI Taxonomy" id="1781167"/>
    <lineage>
        <taxon>Bacteria</taxon>
        <taxon>Pseudomonadati</taxon>
        <taxon>Pseudomonadota</taxon>
        <taxon>Betaproteobacteria</taxon>
        <taxon>Burkholderiales</taxon>
        <taxon>Comamonadaceae</taxon>
        <taxon>Ramlibacter</taxon>
    </lineage>
</organism>
<dbReference type="Proteomes" id="UP000297564">
    <property type="component" value="Unassembled WGS sequence"/>
</dbReference>
<keyword evidence="3" id="KW-1185">Reference proteome</keyword>
<protein>
    <submittedName>
        <fullName evidence="2">Uncharacterized protein</fullName>
    </submittedName>
</protein>
<dbReference type="OrthoDB" id="10002956at2"/>
<accession>A0A4Z0BEV7</accession>
<proteinExistence type="predicted"/>
<evidence type="ECO:0000313" key="2">
    <source>
        <dbReference type="EMBL" id="TFY96857.1"/>
    </source>
</evidence>
<evidence type="ECO:0000256" key="1">
    <source>
        <dbReference type="SAM" id="MobiDB-lite"/>
    </source>
</evidence>
<name>A0A4Z0BEV7_9BURK</name>
<gene>
    <name evidence="2" type="ORF">EZ242_19480</name>
</gene>
<feature type="compositionally biased region" description="Basic and acidic residues" evidence="1">
    <location>
        <begin position="1"/>
        <end position="30"/>
    </location>
</feature>
<evidence type="ECO:0000313" key="3">
    <source>
        <dbReference type="Proteomes" id="UP000297564"/>
    </source>
</evidence>
<sequence>MTPDPDKSERPDTSDRERAARADDRQDRTKSTPSTDMQPEDAGTDASAPPEGHATGGSTPAENAMKQQSKTDAERRR</sequence>
<feature type="region of interest" description="Disordered" evidence="1">
    <location>
        <begin position="1"/>
        <end position="77"/>
    </location>
</feature>
<feature type="compositionally biased region" description="Polar residues" evidence="1">
    <location>
        <begin position="56"/>
        <end position="68"/>
    </location>
</feature>
<dbReference type="RefSeq" id="WP_135286868.1">
    <property type="nucleotide sequence ID" value="NZ_SMLL01000008.1"/>
</dbReference>
<dbReference type="AlphaFoldDB" id="A0A4Z0BEV7"/>
<comment type="caution">
    <text evidence="2">The sequence shown here is derived from an EMBL/GenBank/DDBJ whole genome shotgun (WGS) entry which is preliminary data.</text>
</comment>